<name>A0A2S8IMU3_RHOOP</name>
<evidence type="ECO:0000256" key="4">
    <source>
        <dbReference type="ARBA" id="ARBA00023033"/>
    </source>
</evidence>
<evidence type="ECO:0000313" key="7">
    <source>
        <dbReference type="Proteomes" id="UP000239290"/>
    </source>
</evidence>
<evidence type="ECO:0000259" key="5">
    <source>
        <dbReference type="Pfam" id="PF00296"/>
    </source>
</evidence>
<feature type="domain" description="Luciferase-like" evidence="5">
    <location>
        <begin position="23"/>
        <end position="195"/>
    </location>
</feature>
<dbReference type="RefSeq" id="WP_105422301.1">
    <property type="nucleotide sequence ID" value="NZ_PUIO01000067.1"/>
</dbReference>
<sequence length="309" mass="34339">MSQDKSTKKFMFGVVVRKADTGKAWAERARLVEQSGFTTLLMPDHFVGPRFAPIAALAAAAAATSTLRIGTLVFSNDYRHPVVLGKELATLDVLSDGRLDVGLGTGWMREDYDRAGLSFDPPKVRFDRFVESIDVLRGVWGEGAFSYRGQYYQIDELVQEPKPVQKPYPKFLFPGGGPKMLKLAGRYANYVNLTLRVRADGTAPDAKDGGLESFLGKIETIRESAGTRFDDIAIGTSIQEVGIPQSKESWSAVNLSQQEETPQILRGDVSEMVDKLRYWRDTHGLNFFVLHNDKDLETFIPVVEKLAGE</sequence>
<dbReference type="InterPro" id="IPR050172">
    <property type="entry name" value="SsuD_RutA_monooxygenase"/>
</dbReference>
<dbReference type="InterPro" id="IPR036661">
    <property type="entry name" value="Luciferase-like_sf"/>
</dbReference>
<evidence type="ECO:0000256" key="3">
    <source>
        <dbReference type="ARBA" id="ARBA00023002"/>
    </source>
</evidence>
<dbReference type="GO" id="GO:0046306">
    <property type="term" value="P:alkanesulfonate catabolic process"/>
    <property type="evidence" value="ECO:0007669"/>
    <property type="project" value="TreeGrafter"/>
</dbReference>
<keyword evidence="3" id="KW-0560">Oxidoreductase</keyword>
<gene>
    <name evidence="6" type="ORF">C5613_37060</name>
</gene>
<evidence type="ECO:0000256" key="1">
    <source>
        <dbReference type="ARBA" id="ARBA00022630"/>
    </source>
</evidence>
<dbReference type="PANTHER" id="PTHR42847">
    <property type="entry name" value="ALKANESULFONATE MONOOXYGENASE"/>
    <property type="match status" value="1"/>
</dbReference>
<keyword evidence="4" id="KW-0503">Monooxygenase</keyword>
<dbReference type="AlphaFoldDB" id="A0A2S8IMU3"/>
<proteinExistence type="predicted"/>
<dbReference type="InterPro" id="IPR019923">
    <property type="entry name" value="Lucif-like_OxRdtase_MSMEG_2516"/>
</dbReference>
<evidence type="ECO:0000256" key="2">
    <source>
        <dbReference type="ARBA" id="ARBA00022643"/>
    </source>
</evidence>
<dbReference type="SUPFAM" id="SSF51679">
    <property type="entry name" value="Bacterial luciferase-like"/>
    <property type="match status" value="1"/>
</dbReference>
<dbReference type="PANTHER" id="PTHR42847:SF4">
    <property type="entry name" value="ALKANESULFONATE MONOOXYGENASE-RELATED"/>
    <property type="match status" value="1"/>
</dbReference>
<comment type="caution">
    <text evidence="6">The sequence shown here is derived from an EMBL/GenBank/DDBJ whole genome shotgun (WGS) entry which is preliminary data.</text>
</comment>
<dbReference type="InterPro" id="IPR011251">
    <property type="entry name" value="Luciferase-like_dom"/>
</dbReference>
<keyword evidence="1" id="KW-0285">Flavoprotein</keyword>
<protein>
    <submittedName>
        <fullName evidence="6">LLM class F420-dependent oxidoreductase</fullName>
    </submittedName>
</protein>
<dbReference type="Pfam" id="PF00296">
    <property type="entry name" value="Bac_luciferase"/>
    <property type="match status" value="1"/>
</dbReference>
<keyword evidence="2" id="KW-0288">FMN</keyword>
<dbReference type="Proteomes" id="UP000239290">
    <property type="component" value="Unassembled WGS sequence"/>
</dbReference>
<dbReference type="NCBIfam" id="TIGR03621">
    <property type="entry name" value="F420_MSMEG_2516"/>
    <property type="match status" value="1"/>
</dbReference>
<dbReference type="Gene3D" id="3.20.20.30">
    <property type="entry name" value="Luciferase-like domain"/>
    <property type="match status" value="1"/>
</dbReference>
<dbReference type="EMBL" id="PUIO01000067">
    <property type="protein sequence ID" value="PQP16097.1"/>
    <property type="molecule type" value="Genomic_DNA"/>
</dbReference>
<organism evidence="6 7">
    <name type="scientific">Rhodococcus opacus</name>
    <name type="common">Nocardia opaca</name>
    <dbReference type="NCBI Taxonomy" id="37919"/>
    <lineage>
        <taxon>Bacteria</taxon>
        <taxon>Bacillati</taxon>
        <taxon>Actinomycetota</taxon>
        <taxon>Actinomycetes</taxon>
        <taxon>Mycobacteriales</taxon>
        <taxon>Nocardiaceae</taxon>
        <taxon>Rhodococcus</taxon>
    </lineage>
</organism>
<dbReference type="GO" id="GO:0008726">
    <property type="term" value="F:alkanesulfonate monooxygenase activity"/>
    <property type="evidence" value="ECO:0007669"/>
    <property type="project" value="TreeGrafter"/>
</dbReference>
<accession>A0A2S8IMU3</accession>
<reference evidence="7" key="1">
    <citation type="submission" date="2018-02" db="EMBL/GenBank/DDBJ databases">
        <title>Draft genome sequencing of Rhodococcus opacus KU647198.</title>
        <authorList>
            <person name="Zheng B.-X."/>
        </authorList>
    </citation>
    <scope>NUCLEOTIDE SEQUENCE [LARGE SCALE GENOMIC DNA]</scope>
    <source>
        <strain evidence="7">04-OD7</strain>
    </source>
</reference>
<evidence type="ECO:0000313" key="6">
    <source>
        <dbReference type="EMBL" id="PQP16097.1"/>
    </source>
</evidence>